<keyword evidence="4" id="KW-1185">Reference proteome</keyword>
<dbReference type="AlphaFoldDB" id="A0A8H7AMK1"/>
<feature type="coiled-coil region" evidence="1">
    <location>
        <begin position="120"/>
        <end position="182"/>
    </location>
</feature>
<organism evidence="3 4">
    <name type="scientific">Endocarpon pusillum</name>
    <dbReference type="NCBI Taxonomy" id="364733"/>
    <lineage>
        <taxon>Eukaryota</taxon>
        <taxon>Fungi</taxon>
        <taxon>Dikarya</taxon>
        <taxon>Ascomycota</taxon>
        <taxon>Pezizomycotina</taxon>
        <taxon>Eurotiomycetes</taxon>
        <taxon>Chaetothyriomycetidae</taxon>
        <taxon>Verrucariales</taxon>
        <taxon>Verrucariaceae</taxon>
        <taxon>Endocarpon</taxon>
    </lineage>
</organism>
<proteinExistence type="predicted"/>
<name>A0A8H7AMK1_9EURO</name>
<evidence type="ECO:0000256" key="1">
    <source>
        <dbReference type="SAM" id="Coils"/>
    </source>
</evidence>
<protein>
    <submittedName>
        <fullName evidence="3">Uncharacterized protein</fullName>
    </submittedName>
</protein>
<feature type="compositionally biased region" description="Basic and acidic residues" evidence="2">
    <location>
        <begin position="84"/>
        <end position="96"/>
    </location>
</feature>
<dbReference type="Proteomes" id="UP000606974">
    <property type="component" value="Unassembled WGS sequence"/>
</dbReference>
<feature type="compositionally biased region" description="Basic and acidic residues" evidence="2">
    <location>
        <begin position="48"/>
        <end position="74"/>
    </location>
</feature>
<dbReference type="OrthoDB" id="4156714at2759"/>
<evidence type="ECO:0000313" key="3">
    <source>
        <dbReference type="EMBL" id="KAF7507830.1"/>
    </source>
</evidence>
<dbReference type="EMBL" id="JAACFV010000062">
    <property type="protein sequence ID" value="KAF7507830.1"/>
    <property type="molecule type" value="Genomic_DNA"/>
</dbReference>
<keyword evidence="1" id="KW-0175">Coiled coil</keyword>
<feature type="region of interest" description="Disordered" evidence="2">
    <location>
        <begin position="1"/>
        <end position="96"/>
    </location>
</feature>
<gene>
    <name evidence="3" type="ORF">GJ744_009994</name>
</gene>
<reference evidence="3" key="1">
    <citation type="submission" date="2020-02" db="EMBL/GenBank/DDBJ databases">
        <authorList>
            <person name="Palmer J.M."/>
        </authorList>
    </citation>
    <scope>NUCLEOTIDE SEQUENCE</scope>
    <source>
        <strain evidence="3">EPUS1.4</strain>
        <tissue evidence="3">Thallus</tissue>
    </source>
</reference>
<accession>A0A8H7AMK1</accession>
<evidence type="ECO:0000313" key="4">
    <source>
        <dbReference type="Proteomes" id="UP000606974"/>
    </source>
</evidence>
<comment type="caution">
    <text evidence="3">The sequence shown here is derived from an EMBL/GenBank/DDBJ whole genome shotgun (WGS) entry which is preliminary data.</text>
</comment>
<sequence>MEKNSQKVPSNIAAHLEDAAAAVHTELSSTDKDNVTEPPELASAVPQERSELENVSHHRYHEEKWYHESEEPVSKKPSRRRKESGKGHPRSAELHKLPKPLTLFSRTATGLDLPPSKENFLNAMKENDQLISELEELEEDLAKREKASRRLRREISDLATQNEDLQRQLQRQESQIRLVQDVQLRSVETKSFLRAEDDSSIRQKLRTMGARWKSWAKDYSVRSLDFAKDADQLAASKIYQSLTVPDELLSPKNASIAPGIILNTALAEFVTNLITRKPFFSLPNGLSSRSEQSGAQLNISTAFDLEYRRIQTKGDESLAHRWRSLTLFMVDPPEHESKTQPENFQEARRRKEAYYHYATDLFEEYARVIFRKTDTVRRREELFGIIQGAGELFSSLWKQKTFIETRLSDHYRQKAFDITSDQIEAHPALHLEEGDAKMDGSPIEMVVQPAVLAWGNEEGEDYDKYKVWAKAVVWLGARPPQQSRIKA</sequence>
<evidence type="ECO:0000256" key="2">
    <source>
        <dbReference type="SAM" id="MobiDB-lite"/>
    </source>
</evidence>